<dbReference type="Pfam" id="PF20781">
    <property type="entry name" value="TssR_C"/>
    <property type="match status" value="1"/>
</dbReference>
<sequence>MSICFITACGPVNVFTRIKKTPKTHSYNYCIDELKAAKSIINKKEWIVYSDREKNTTTMSPGGKIKFKDLEFLEPLLVIGHHRGYLKVLKYDPAIVKNGSLADRKKAEYYGWIHQSKLLLDNQSVTDIRSGLKKKSILAIADTLTVNNAHLFFEQDSVKLFKNPNLYNLTHLQGLYDIVYIMKRATERNKVLISKTPYISPDNVKTSIIGWVNDVLIQNIGQQLFINNSSYTASKSPASRPNSMRYSPVLIKASNNPQVYKTASLLPVIDRSDNCIFNVNGNTISFKDKIQIEKELEHINVLFYIEPGQKTMIQLPALINSFQNMNPIFRDAQNNYSFQFSSVIANYQAGKLKMDTVNFTDNINDIITQLVRITKGEPLHALPSKLSWKGLGTCMDIIEQQKPATNLVVVFGEKGQSNTWDEHPIARRAAQNNCRFLAYQMFSDEGNDYNNFVTQFTDLIHATAQLIATKKRERIVYSDQLRKNNVFEEKSKNAFYLDFPKRSMTQGGIYFPEKSQTVDFNQLNTSIDSFIQQIKADHQNLVKSINKAFITVGNSKDKYDASFLTHFNLTQNHKIGPNFKKSFQKTYPLWYQNYIDTMAQDSIINYQLLLSEKELENIRTIVDNIAELNVDTRIKIVGKTKKTKTKKACDCPDEFFTNETPVYEDPENPPITKYLSTRKSRKTLKNLLLSEIYTCNYCKTKTKPKKQSLAKVSELIFQAPTKSKILINTDIKSLTKRKFLSFKHVLSDEEFETLLEHYKMKKSILDREINDKVSFTSAGENYYWVNADWLP</sequence>
<accession>W7Y330</accession>
<dbReference type="InterPro" id="IPR049359">
    <property type="entry name" value="T6SS_TssR-like_dom_2"/>
</dbReference>
<gene>
    <name evidence="5" type="ORF">JCM21142_93967</name>
</gene>
<dbReference type="AlphaFoldDB" id="W7Y330"/>
<protein>
    <submittedName>
        <fullName evidence="5">Uncharacterized protein</fullName>
    </submittedName>
</protein>
<feature type="domain" description="Type VI secretion system TssR-like N-terminal barrel" evidence="1">
    <location>
        <begin position="19"/>
        <end position="120"/>
    </location>
</feature>
<name>W7Y330_9BACT</name>
<evidence type="ECO:0000313" key="5">
    <source>
        <dbReference type="EMBL" id="GAF05240.1"/>
    </source>
</evidence>
<dbReference type="InterPro" id="IPR040530">
    <property type="entry name" value="T6SS_TssR-like_N"/>
</dbReference>
<proteinExistence type="predicted"/>
<dbReference type="OrthoDB" id="908406at2"/>
<organism evidence="5 6">
    <name type="scientific">Saccharicrinis fermentans DSM 9555 = JCM 21142</name>
    <dbReference type="NCBI Taxonomy" id="869213"/>
    <lineage>
        <taxon>Bacteria</taxon>
        <taxon>Pseudomonadati</taxon>
        <taxon>Bacteroidota</taxon>
        <taxon>Bacteroidia</taxon>
        <taxon>Marinilabiliales</taxon>
        <taxon>Marinilabiliaceae</taxon>
        <taxon>Saccharicrinis</taxon>
    </lineage>
</organism>
<dbReference type="InterPro" id="IPR049360">
    <property type="entry name" value="T6SS_TssR-like_VWA"/>
</dbReference>
<dbReference type="Pfam" id="PF20782">
    <property type="entry name" value="TssR_VWA"/>
    <property type="match status" value="1"/>
</dbReference>
<evidence type="ECO:0000313" key="6">
    <source>
        <dbReference type="Proteomes" id="UP000019402"/>
    </source>
</evidence>
<dbReference type="STRING" id="869213.GCA_000517085_03859"/>
<evidence type="ECO:0000259" key="2">
    <source>
        <dbReference type="Pfam" id="PF20780"/>
    </source>
</evidence>
<evidence type="ECO:0000259" key="4">
    <source>
        <dbReference type="Pfam" id="PF20782"/>
    </source>
</evidence>
<feature type="domain" description="Type VI secretion system TssR-like second" evidence="2">
    <location>
        <begin position="134"/>
        <end position="219"/>
    </location>
</feature>
<evidence type="ECO:0000259" key="3">
    <source>
        <dbReference type="Pfam" id="PF20781"/>
    </source>
</evidence>
<comment type="caution">
    <text evidence="5">The sequence shown here is derived from an EMBL/GenBank/DDBJ whole genome shotgun (WGS) entry which is preliminary data.</text>
</comment>
<evidence type="ECO:0000259" key="1">
    <source>
        <dbReference type="Pfam" id="PF17643"/>
    </source>
</evidence>
<dbReference type="InterPro" id="IPR049358">
    <property type="entry name" value="T6SS_TssR-like_C"/>
</dbReference>
<dbReference type="eggNOG" id="COG2304">
    <property type="taxonomic scope" value="Bacteria"/>
</dbReference>
<dbReference type="RefSeq" id="WP_152541865.1">
    <property type="nucleotide sequence ID" value="NZ_BAMD01000075.1"/>
</dbReference>
<dbReference type="Proteomes" id="UP000019402">
    <property type="component" value="Unassembled WGS sequence"/>
</dbReference>
<feature type="domain" description="Type VI secretion system TssR-like C-terminal" evidence="3">
    <location>
        <begin position="604"/>
        <end position="791"/>
    </location>
</feature>
<dbReference type="Pfam" id="PF20780">
    <property type="entry name" value="TssR_M"/>
    <property type="match status" value="1"/>
</dbReference>
<feature type="domain" description="Type VI secretion system TssR-like VWA" evidence="4">
    <location>
        <begin position="253"/>
        <end position="551"/>
    </location>
</feature>
<keyword evidence="6" id="KW-1185">Reference proteome</keyword>
<dbReference type="EMBL" id="BAMD01000075">
    <property type="protein sequence ID" value="GAF05240.1"/>
    <property type="molecule type" value="Genomic_DNA"/>
</dbReference>
<dbReference type="Pfam" id="PF17643">
    <property type="entry name" value="TssR"/>
    <property type="match status" value="1"/>
</dbReference>
<reference evidence="5 6" key="1">
    <citation type="journal article" date="2014" name="Genome Announc.">
        <title>Draft Genome Sequence of Cytophaga fermentans JCM 21142T, a Facultative Anaerobe Isolated from Marine Mud.</title>
        <authorList>
            <person name="Starns D."/>
            <person name="Oshima K."/>
            <person name="Suda W."/>
            <person name="Iino T."/>
            <person name="Yuki M."/>
            <person name="Inoue J."/>
            <person name="Kitamura K."/>
            <person name="Iida T."/>
            <person name="Darby A."/>
            <person name="Hattori M."/>
            <person name="Ohkuma M."/>
        </authorList>
    </citation>
    <scope>NUCLEOTIDE SEQUENCE [LARGE SCALE GENOMIC DNA]</scope>
    <source>
        <strain evidence="5 6">JCM 21142</strain>
    </source>
</reference>